<dbReference type="AlphaFoldDB" id="A0A1F6VKB0"/>
<dbReference type="SUPFAM" id="SSF53807">
    <property type="entry name" value="Helical backbone' metal receptor"/>
    <property type="match status" value="1"/>
</dbReference>
<dbReference type="Gene3D" id="3.40.50.1980">
    <property type="entry name" value="Nitrogenase molybdenum iron protein domain"/>
    <property type="match status" value="2"/>
</dbReference>
<feature type="domain" description="Fe/B12 periplasmic-binding" evidence="1">
    <location>
        <begin position="11"/>
        <end position="266"/>
    </location>
</feature>
<dbReference type="EMBL" id="MFSP01000008">
    <property type="protein sequence ID" value="OGI70052.1"/>
    <property type="molecule type" value="Genomic_DNA"/>
</dbReference>
<dbReference type="PANTHER" id="PTHR42860:SF2">
    <property type="entry name" value="BLL4160 PROTEIN"/>
    <property type="match status" value="1"/>
</dbReference>
<accession>A0A1F6VKB0</accession>
<dbReference type="PROSITE" id="PS50983">
    <property type="entry name" value="FE_B12_PBP"/>
    <property type="match status" value="1"/>
</dbReference>
<evidence type="ECO:0000259" key="1">
    <source>
        <dbReference type="PROSITE" id="PS50983"/>
    </source>
</evidence>
<dbReference type="Pfam" id="PF01497">
    <property type="entry name" value="Peripla_BP_2"/>
    <property type="match status" value="1"/>
</dbReference>
<dbReference type="InterPro" id="IPR051030">
    <property type="entry name" value="Vitamin_B12-ABC_binding"/>
</dbReference>
<proteinExistence type="predicted"/>
<dbReference type="InterPro" id="IPR002491">
    <property type="entry name" value="ABC_transptr_periplasmic_BD"/>
</dbReference>
<sequence>MHRSGSAFPRRIVCLTPETTETLYLLGEEDRIVGISGFTVRPPRARREKPKVAAFTSARIDRITALAPDLVLGFSDLQADIARALIAAGIEVHVFNQRNVAGILQMVRTLGALIGAEAKAARLITQLEDYIARVRESSAGLVHRPRVYFEEWDEPMICGIGWVSELISVAGGDDCFADLAQSASAGNRIIADQETVVHRAPDVIIGSWCGKKFQPAKVGARSGWNTIPAVIHNRLHEIKSAAILQPGPAALTDGLAALAQIIHAAARAGVGTRQNADARAPHPGPSLVRS</sequence>
<reference evidence="2 3" key="1">
    <citation type="journal article" date="2016" name="Nat. Commun.">
        <title>Thousands of microbial genomes shed light on interconnected biogeochemical processes in an aquifer system.</title>
        <authorList>
            <person name="Anantharaman K."/>
            <person name="Brown C.T."/>
            <person name="Hug L.A."/>
            <person name="Sharon I."/>
            <person name="Castelle C.J."/>
            <person name="Probst A.J."/>
            <person name="Thomas B.C."/>
            <person name="Singh A."/>
            <person name="Wilkins M.J."/>
            <person name="Karaoz U."/>
            <person name="Brodie E.L."/>
            <person name="Williams K.H."/>
            <person name="Hubbard S.S."/>
            <person name="Banfield J.F."/>
        </authorList>
    </citation>
    <scope>NUCLEOTIDE SEQUENCE [LARGE SCALE GENOMIC DNA]</scope>
</reference>
<evidence type="ECO:0000313" key="2">
    <source>
        <dbReference type="EMBL" id="OGI70052.1"/>
    </source>
</evidence>
<protein>
    <submittedName>
        <fullName evidence="2">Cobalamin-binding protein</fullName>
    </submittedName>
</protein>
<evidence type="ECO:0000313" key="3">
    <source>
        <dbReference type="Proteomes" id="UP000179076"/>
    </source>
</evidence>
<dbReference type="PANTHER" id="PTHR42860">
    <property type="entry name" value="VITAMIN B12-BINDING PROTEIN"/>
    <property type="match status" value="1"/>
</dbReference>
<dbReference type="CDD" id="cd01144">
    <property type="entry name" value="BtuF"/>
    <property type="match status" value="1"/>
</dbReference>
<comment type="caution">
    <text evidence="2">The sequence shown here is derived from an EMBL/GenBank/DDBJ whole genome shotgun (WGS) entry which is preliminary data.</text>
</comment>
<name>A0A1F6VKB0_9PROT</name>
<organism evidence="2 3">
    <name type="scientific">Candidatus Muproteobacteria bacterium RBG_16_60_9</name>
    <dbReference type="NCBI Taxonomy" id="1817755"/>
    <lineage>
        <taxon>Bacteria</taxon>
        <taxon>Pseudomonadati</taxon>
        <taxon>Pseudomonadota</taxon>
        <taxon>Candidatus Muproteobacteria</taxon>
    </lineage>
</organism>
<dbReference type="Proteomes" id="UP000179076">
    <property type="component" value="Unassembled WGS sequence"/>
</dbReference>
<gene>
    <name evidence="2" type="ORF">A2W18_03550</name>
</gene>